<dbReference type="CDD" id="cd00096">
    <property type="entry name" value="Ig"/>
    <property type="match status" value="2"/>
</dbReference>
<evidence type="ECO:0000313" key="5">
    <source>
        <dbReference type="Ensembl" id="ENSCUSP00005012477.1"/>
    </source>
</evidence>
<sequence length="612" mass="67372">MEQNTSSRSPSPQEILLEVELDENEVKEFEKQVKIITSPEFSPDKKSMVVSLDVLPLALLEQAAGFAAGENEDVKIDFQVTEMPPRFAVPITDLKVAEGLDAVFECVVTGTPVPVVQWFRGGMCVTPGTGKYVVSQKEGLHSLKVQTVGPSDSGLYRCQAMNRLGEATCKGSLVVMAQQDANAVSSETVTGSEPHRSQKCDLLLSKTVSPGDQSEIELEFEFEPHRDDSEKAIQVLAVTQQEQEVEGEKCVNISFDVFAEPSEEERVEFRAEDSESCSFEFQVTEAFPPTFLTRPEPITTFVGKSAKFLCTVSGTPVIDITWQKDGTTISPSDHHKISKVENKHVLEISLLTASDRGVYTCKASNKFGADICQTEMVIIDKPHFIKDLQSVQSAVNKKIRLECQVDEDRKVTVGWTKDGNKIPPGKDYKIYFEDKIASLEIPLAKLKDSGHYVCTASNEAGSSSSSASVTVRGKIALCPLFFLSSWVDPSYLLTPGDSARLQCKIKGSPEIQVTWFKNNKEIHESNTHRMSFVNSVAVLDILEMKVDDTGTYSCEAVNEVGSDSCISEVVVKGLFFLVEQTPFFSVRLLALDPLRLAGTKTRSRFAVVKNTG</sequence>
<proteinExistence type="predicted"/>
<dbReference type="GO" id="GO:0055013">
    <property type="term" value="P:cardiac muscle cell development"/>
    <property type="evidence" value="ECO:0007669"/>
    <property type="project" value="UniProtKB-ARBA"/>
</dbReference>
<accession>A0A8C3UD93</accession>
<dbReference type="GO" id="GO:0060298">
    <property type="term" value="P:positive regulation of sarcomere organization"/>
    <property type="evidence" value="ECO:0007669"/>
    <property type="project" value="UniProtKB-ARBA"/>
</dbReference>
<dbReference type="InterPro" id="IPR013098">
    <property type="entry name" value="Ig_I-set"/>
</dbReference>
<dbReference type="InterPro" id="IPR007110">
    <property type="entry name" value="Ig-like_dom"/>
</dbReference>
<dbReference type="FunFam" id="2.60.40.10:FF:001804">
    <property type="entry name" value="Titin, isoform CRA_a"/>
    <property type="match status" value="1"/>
</dbReference>
<dbReference type="InterPro" id="IPR003599">
    <property type="entry name" value="Ig_sub"/>
</dbReference>
<dbReference type="InterPro" id="IPR036179">
    <property type="entry name" value="Ig-like_dom_sf"/>
</dbReference>
<dbReference type="Gene3D" id="2.60.40.10">
    <property type="entry name" value="Immunoglobulins"/>
    <property type="match status" value="4"/>
</dbReference>
<keyword evidence="2" id="KW-0963">Cytoplasm</keyword>
<reference evidence="5" key="3">
    <citation type="submission" date="2025-09" db="UniProtKB">
        <authorList>
            <consortium name="Ensembl"/>
        </authorList>
    </citation>
    <scope>IDENTIFICATION</scope>
</reference>
<feature type="domain" description="Ig-like" evidence="4">
    <location>
        <begin position="289"/>
        <end position="379"/>
    </location>
</feature>
<keyword evidence="3" id="KW-0393">Immunoglobulin domain</keyword>
<dbReference type="Pfam" id="PF07679">
    <property type="entry name" value="I-set"/>
    <property type="match status" value="4"/>
</dbReference>
<organism evidence="5 6">
    <name type="scientific">Catharus ustulatus</name>
    <name type="common">Russet-backed thrush</name>
    <name type="synonym">Hylocichla ustulatus</name>
    <dbReference type="NCBI Taxonomy" id="91951"/>
    <lineage>
        <taxon>Eukaryota</taxon>
        <taxon>Metazoa</taxon>
        <taxon>Chordata</taxon>
        <taxon>Craniata</taxon>
        <taxon>Vertebrata</taxon>
        <taxon>Euteleostomi</taxon>
        <taxon>Archelosauria</taxon>
        <taxon>Archosauria</taxon>
        <taxon>Dinosauria</taxon>
        <taxon>Saurischia</taxon>
        <taxon>Theropoda</taxon>
        <taxon>Coelurosauria</taxon>
        <taxon>Aves</taxon>
        <taxon>Neognathae</taxon>
        <taxon>Neoaves</taxon>
        <taxon>Telluraves</taxon>
        <taxon>Australaves</taxon>
        <taxon>Passeriformes</taxon>
        <taxon>Turdidae</taxon>
        <taxon>Catharus</taxon>
    </lineage>
</organism>
<dbReference type="SUPFAM" id="SSF48726">
    <property type="entry name" value="Immunoglobulin"/>
    <property type="match status" value="4"/>
</dbReference>
<dbReference type="Proteomes" id="UP000694563">
    <property type="component" value="Chromosome 7"/>
</dbReference>
<evidence type="ECO:0000256" key="1">
    <source>
        <dbReference type="ARBA" id="ARBA00004496"/>
    </source>
</evidence>
<feature type="domain" description="Ig-like" evidence="4">
    <location>
        <begin position="85"/>
        <end position="190"/>
    </location>
</feature>
<evidence type="ECO:0000256" key="2">
    <source>
        <dbReference type="ARBA" id="ARBA00022490"/>
    </source>
</evidence>
<dbReference type="InterPro" id="IPR013783">
    <property type="entry name" value="Ig-like_fold"/>
</dbReference>
<comment type="subcellular location">
    <subcellularLocation>
        <location evidence="1">Cytoplasm</location>
    </subcellularLocation>
</comment>
<dbReference type="AlphaFoldDB" id="A0A8C3UD93"/>
<protein>
    <recommendedName>
        <fullName evidence="4">Ig-like domain-containing protein</fullName>
    </recommendedName>
</protein>
<feature type="domain" description="Ig-like" evidence="4">
    <location>
        <begin position="479"/>
        <end position="572"/>
    </location>
</feature>
<dbReference type="InterPro" id="IPR003598">
    <property type="entry name" value="Ig_sub2"/>
</dbReference>
<dbReference type="GO" id="GO:0004672">
    <property type="term" value="F:protein kinase activity"/>
    <property type="evidence" value="ECO:0007669"/>
    <property type="project" value="TreeGrafter"/>
</dbReference>
<dbReference type="PROSITE" id="PS50835">
    <property type="entry name" value="IG_LIKE"/>
    <property type="match status" value="4"/>
</dbReference>
<evidence type="ECO:0000313" key="6">
    <source>
        <dbReference type="Proteomes" id="UP000694563"/>
    </source>
</evidence>
<feature type="domain" description="Ig-like" evidence="4">
    <location>
        <begin position="382"/>
        <end position="470"/>
    </location>
</feature>
<dbReference type="FunFam" id="2.60.40.10:FF:000107">
    <property type="entry name" value="Myosin, light chain kinase a"/>
    <property type="match status" value="1"/>
</dbReference>
<reference evidence="5" key="1">
    <citation type="submission" date="2020-10" db="EMBL/GenBank/DDBJ databases">
        <title>Catharus ustulatus (Swainson's thrush) genome, bCatUst1, primary haplotype v2.</title>
        <authorList>
            <person name="Delmore K."/>
            <person name="Vafadar M."/>
            <person name="Formenti G."/>
            <person name="Chow W."/>
            <person name="Pelan S."/>
            <person name="Howe K."/>
            <person name="Rhie A."/>
            <person name="Mountcastle J."/>
            <person name="Haase B."/>
            <person name="Fedrigo O."/>
            <person name="Jarvis E.D."/>
        </authorList>
    </citation>
    <scope>NUCLEOTIDE SEQUENCE [LARGE SCALE GENOMIC DNA]</scope>
</reference>
<keyword evidence="6" id="KW-1185">Reference proteome</keyword>
<evidence type="ECO:0000256" key="3">
    <source>
        <dbReference type="ARBA" id="ARBA00023319"/>
    </source>
</evidence>
<dbReference type="GO" id="GO:0003007">
    <property type="term" value="P:heart morphogenesis"/>
    <property type="evidence" value="ECO:0007669"/>
    <property type="project" value="UniProtKB-ARBA"/>
</dbReference>
<name>A0A8C3UD93_CATUS</name>
<dbReference type="Ensembl" id="ENSCUST00005012990.1">
    <property type="protein sequence ID" value="ENSCUSP00005012477.1"/>
    <property type="gene ID" value="ENSCUSG00005007945.1"/>
</dbReference>
<dbReference type="FunFam" id="2.60.40.10:FF:000425">
    <property type="entry name" value="Myosin light chain kinase"/>
    <property type="match status" value="1"/>
</dbReference>
<dbReference type="GO" id="GO:0045989">
    <property type="term" value="P:positive regulation of striated muscle contraction"/>
    <property type="evidence" value="ECO:0007669"/>
    <property type="project" value="UniProtKB-ARBA"/>
</dbReference>
<dbReference type="FunFam" id="2.60.40.10:FF:000022">
    <property type="entry name" value="Cardiac titin"/>
    <property type="match status" value="1"/>
</dbReference>
<dbReference type="GO" id="GO:0005737">
    <property type="term" value="C:cytoplasm"/>
    <property type="evidence" value="ECO:0007669"/>
    <property type="project" value="UniProtKB-SubCell"/>
</dbReference>
<dbReference type="SMART" id="SM00409">
    <property type="entry name" value="IG"/>
    <property type="match status" value="4"/>
</dbReference>
<evidence type="ECO:0000259" key="4">
    <source>
        <dbReference type="PROSITE" id="PS50835"/>
    </source>
</evidence>
<dbReference type="PANTHER" id="PTHR47633">
    <property type="entry name" value="IMMUNOGLOBULIN"/>
    <property type="match status" value="1"/>
</dbReference>
<dbReference type="PANTHER" id="PTHR47633:SF16">
    <property type="entry name" value="CAVP-TARGET PROTEIN-LIKE"/>
    <property type="match status" value="1"/>
</dbReference>
<reference evidence="5" key="2">
    <citation type="submission" date="2025-08" db="UniProtKB">
        <authorList>
            <consortium name="Ensembl"/>
        </authorList>
    </citation>
    <scope>IDENTIFICATION</scope>
</reference>
<dbReference type="SMART" id="SM00408">
    <property type="entry name" value="IGc2"/>
    <property type="match status" value="4"/>
</dbReference>